<organism evidence="2 3">
    <name type="scientific">Aspergillus ellipticus CBS 707.79</name>
    <dbReference type="NCBI Taxonomy" id="1448320"/>
    <lineage>
        <taxon>Eukaryota</taxon>
        <taxon>Fungi</taxon>
        <taxon>Dikarya</taxon>
        <taxon>Ascomycota</taxon>
        <taxon>Pezizomycotina</taxon>
        <taxon>Eurotiomycetes</taxon>
        <taxon>Eurotiomycetidae</taxon>
        <taxon>Eurotiales</taxon>
        <taxon>Aspergillaceae</taxon>
        <taxon>Aspergillus</taxon>
        <taxon>Aspergillus subgen. Circumdati</taxon>
    </lineage>
</organism>
<reference evidence="2 3" key="1">
    <citation type="submission" date="2018-02" db="EMBL/GenBank/DDBJ databases">
        <title>The genomes of Aspergillus section Nigri reveals drivers in fungal speciation.</title>
        <authorList>
            <consortium name="DOE Joint Genome Institute"/>
            <person name="Vesth T.C."/>
            <person name="Nybo J."/>
            <person name="Theobald S."/>
            <person name="Brandl J."/>
            <person name="Frisvad J.C."/>
            <person name="Nielsen K.F."/>
            <person name="Lyhne E.K."/>
            <person name="Kogle M.E."/>
            <person name="Kuo A."/>
            <person name="Riley R."/>
            <person name="Clum A."/>
            <person name="Nolan M."/>
            <person name="Lipzen A."/>
            <person name="Salamov A."/>
            <person name="Henrissat B."/>
            <person name="Wiebenga A."/>
            <person name="De vries R.P."/>
            <person name="Grigoriev I.V."/>
            <person name="Mortensen U.H."/>
            <person name="Andersen M.R."/>
            <person name="Baker S.E."/>
        </authorList>
    </citation>
    <scope>NUCLEOTIDE SEQUENCE [LARGE SCALE GENOMIC DNA]</scope>
    <source>
        <strain evidence="2 3">CBS 707.79</strain>
    </source>
</reference>
<keyword evidence="3" id="KW-1185">Reference proteome</keyword>
<gene>
    <name evidence="2" type="ORF">BO71DRAFT_225895</name>
</gene>
<proteinExistence type="predicted"/>
<evidence type="ECO:0000313" key="3">
    <source>
        <dbReference type="Proteomes" id="UP000247810"/>
    </source>
</evidence>
<feature type="compositionally biased region" description="Basic and acidic residues" evidence="1">
    <location>
        <begin position="37"/>
        <end position="60"/>
    </location>
</feature>
<feature type="region of interest" description="Disordered" evidence="1">
    <location>
        <begin position="34"/>
        <end position="61"/>
    </location>
</feature>
<dbReference type="VEuPathDB" id="FungiDB:BO71DRAFT_225895"/>
<name>A0A319DAZ8_9EURO</name>
<dbReference type="EMBL" id="KZ825868">
    <property type="protein sequence ID" value="PYH94586.1"/>
    <property type="molecule type" value="Genomic_DNA"/>
</dbReference>
<dbReference type="Proteomes" id="UP000247810">
    <property type="component" value="Unassembled WGS sequence"/>
</dbReference>
<sequence>MDWGWDRGEMGAWGHGMDGVWILARISDGGWMNGGGAEKEVRGPEKARKSEPGRSVEHLSKSAAAAAETAGAAALPPSFLLCALPSCSPGQAHRYGMGMGMAWYLSRYLYLSSCFPSPSLTLTRCRRCCCWPIATPARTNGFRSPPSPPRRSCHLA</sequence>
<protein>
    <submittedName>
        <fullName evidence="2">Uncharacterized protein</fullName>
    </submittedName>
</protein>
<evidence type="ECO:0000256" key="1">
    <source>
        <dbReference type="SAM" id="MobiDB-lite"/>
    </source>
</evidence>
<evidence type="ECO:0000313" key="2">
    <source>
        <dbReference type="EMBL" id="PYH94586.1"/>
    </source>
</evidence>
<dbReference type="AlphaFoldDB" id="A0A319DAZ8"/>
<accession>A0A319DAZ8</accession>